<evidence type="ECO:0000313" key="2">
    <source>
        <dbReference type="EMBL" id="MFC3579248.1"/>
    </source>
</evidence>
<name>A0ABV7SRD5_9SPHN</name>
<comment type="caution">
    <text evidence="2">The sequence shown here is derived from an EMBL/GenBank/DDBJ whole genome shotgun (WGS) entry which is preliminary data.</text>
</comment>
<feature type="domain" description="Helix-turn-helix" evidence="1">
    <location>
        <begin position="37"/>
        <end position="83"/>
    </location>
</feature>
<dbReference type="Pfam" id="PF12728">
    <property type="entry name" value="HTH_17"/>
    <property type="match status" value="1"/>
</dbReference>
<evidence type="ECO:0000313" key="3">
    <source>
        <dbReference type="Proteomes" id="UP001595713"/>
    </source>
</evidence>
<accession>A0ABV7SRD5</accession>
<dbReference type="EMBL" id="JBHRXP010000001">
    <property type="protein sequence ID" value="MFC3579248.1"/>
    <property type="molecule type" value="Genomic_DNA"/>
</dbReference>
<dbReference type="InterPro" id="IPR041657">
    <property type="entry name" value="HTH_17"/>
</dbReference>
<dbReference type="Proteomes" id="UP001595713">
    <property type="component" value="Unassembled WGS sequence"/>
</dbReference>
<sequence length="91" mass="9805">MAARRDDADVASASVSTVLEGLAQASFGSMEPITVRIPDAIKLTGIGRSKLYELISSGDIETIKVGRMTLIPVDGLRTFIRRRTADKDGRV</sequence>
<reference evidence="3" key="1">
    <citation type="journal article" date="2019" name="Int. J. Syst. Evol. Microbiol.">
        <title>The Global Catalogue of Microorganisms (GCM) 10K type strain sequencing project: providing services to taxonomists for standard genome sequencing and annotation.</title>
        <authorList>
            <consortium name="The Broad Institute Genomics Platform"/>
            <consortium name="The Broad Institute Genome Sequencing Center for Infectious Disease"/>
            <person name="Wu L."/>
            <person name="Ma J."/>
        </authorList>
    </citation>
    <scope>NUCLEOTIDE SEQUENCE [LARGE SCALE GENOMIC DNA]</scope>
    <source>
        <strain evidence="3">KCTC 42739</strain>
    </source>
</reference>
<dbReference type="RefSeq" id="WP_315369666.1">
    <property type="nucleotide sequence ID" value="NZ_JANQBK010000014.1"/>
</dbReference>
<evidence type="ECO:0000259" key="1">
    <source>
        <dbReference type="Pfam" id="PF12728"/>
    </source>
</evidence>
<gene>
    <name evidence="2" type="ORF">ACFONA_03645</name>
</gene>
<protein>
    <submittedName>
        <fullName evidence="2">Helix-turn-helix domain-containing protein</fullName>
    </submittedName>
</protein>
<proteinExistence type="predicted"/>
<keyword evidence="3" id="KW-1185">Reference proteome</keyword>
<organism evidence="2 3">
    <name type="scientific">Sphingomonas hylomeconis</name>
    <dbReference type="NCBI Taxonomy" id="1395958"/>
    <lineage>
        <taxon>Bacteria</taxon>
        <taxon>Pseudomonadati</taxon>
        <taxon>Pseudomonadota</taxon>
        <taxon>Alphaproteobacteria</taxon>
        <taxon>Sphingomonadales</taxon>
        <taxon>Sphingomonadaceae</taxon>
        <taxon>Sphingomonas</taxon>
    </lineage>
</organism>